<keyword evidence="3" id="KW-0597">Phosphoprotein</keyword>
<dbReference type="SUPFAM" id="SSF47384">
    <property type="entry name" value="Homodimeric domain of signal transducing histidine kinase"/>
    <property type="match status" value="1"/>
</dbReference>
<evidence type="ECO:0000256" key="1">
    <source>
        <dbReference type="ARBA" id="ARBA00000085"/>
    </source>
</evidence>
<dbReference type="AlphaFoldDB" id="A0A7C9IIQ4"/>
<dbReference type="GO" id="GO:0005886">
    <property type="term" value="C:plasma membrane"/>
    <property type="evidence" value="ECO:0007669"/>
    <property type="project" value="TreeGrafter"/>
</dbReference>
<dbReference type="SMART" id="SM00387">
    <property type="entry name" value="HATPase_c"/>
    <property type="match status" value="1"/>
</dbReference>
<evidence type="ECO:0000256" key="6">
    <source>
        <dbReference type="SAM" id="MobiDB-lite"/>
    </source>
</evidence>
<dbReference type="Pfam" id="PF02518">
    <property type="entry name" value="HATPase_c"/>
    <property type="match status" value="1"/>
</dbReference>
<dbReference type="EC" id="2.7.13.3" evidence="2"/>
<dbReference type="FunFam" id="3.30.565.10:FF:000006">
    <property type="entry name" value="Sensor histidine kinase WalK"/>
    <property type="match status" value="1"/>
</dbReference>
<dbReference type="SUPFAM" id="SSF55874">
    <property type="entry name" value="ATPase domain of HSP90 chaperone/DNA topoisomerase II/histidine kinase"/>
    <property type="match status" value="1"/>
</dbReference>
<name>A0A7C9IIQ4_9BACT</name>
<evidence type="ECO:0000313" key="8">
    <source>
        <dbReference type="EMBL" id="MYL81601.1"/>
    </source>
</evidence>
<dbReference type="InterPro" id="IPR005467">
    <property type="entry name" value="His_kinase_dom"/>
</dbReference>
<protein>
    <recommendedName>
        <fullName evidence="2">histidine kinase</fullName>
        <ecNumber evidence="2">2.7.13.3</ecNumber>
    </recommendedName>
</protein>
<dbReference type="RefSeq" id="WP_160957759.1">
    <property type="nucleotide sequence ID" value="NZ_WVUD01000001.1"/>
</dbReference>
<feature type="region of interest" description="Disordered" evidence="6">
    <location>
        <begin position="517"/>
        <end position="539"/>
    </location>
</feature>
<evidence type="ECO:0000256" key="5">
    <source>
        <dbReference type="ARBA" id="ARBA00022777"/>
    </source>
</evidence>
<dbReference type="PROSITE" id="PS50109">
    <property type="entry name" value="HIS_KIN"/>
    <property type="match status" value="1"/>
</dbReference>
<dbReference type="PRINTS" id="PR00344">
    <property type="entry name" value="BCTRLSENSOR"/>
</dbReference>
<evidence type="ECO:0000259" key="7">
    <source>
        <dbReference type="PROSITE" id="PS50109"/>
    </source>
</evidence>
<evidence type="ECO:0000256" key="4">
    <source>
        <dbReference type="ARBA" id="ARBA00022679"/>
    </source>
</evidence>
<dbReference type="PANTHER" id="PTHR43047:SF72">
    <property type="entry name" value="OSMOSENSING HISTIDINE PROTEIN KINASE SLN1"/>
    <property type="match status" value="1"/>
</dbReference>
<dbReference type="OrthoDB" id="9762798at2"/>
<dbReference type="EMBL" id="WVUD01000001">
    <property type="protein sequence ID" value="MYL81601.1"/>
    <property type="molecule type" value="Genomic_DNA"/>
</dbReference>
<comment type="caution">
    <text evidence="8">The sequence shown here is derived from an EMBL/GenBank/DDBJ whole genome shotgun (WGS) entry which is preliminary data.</text>
</comment>
<keyword evidence="9" id="KW-1185">Reference proteome</keyword>
<dbReference type="GO" id="GO:0009927">
    <property type="term" value="F:histidine phosphotransfer kinase activity"/>
    <property type="evidence" value="ECO:0007669"/>
    <property type="project" value="TreeGrafter"/>
</dbReference>
<dbReference type="InterPro" id="IPR003594">
    <property type="entry name" value="HATPase_dom"/>
</dbReference>
<dbReference type="CDD" id="cd00082">
    <property type="entry name" value="HisKA"/>
    <property type="match status" value="1"/>
</dbReference>
<gene>
    <name evidence="8" type="ORF">GTA51_00420</name>
</gene>
<dbReference type="Gene3D" id="3.30.450.20">
    <property type="entry name" value="PAS domain"/>
    <property type="match status" value="1"/>
</dbReference>
<comment type="catalytic activity">
    <reaction evidence="1">
        <text>ATP + protein L-histidine = ADP + protein N-phospho-L-histidine.</text>
        <dbReference type="EC" id="2.7.13.3"/>
    </reaction>
</comment>
<feature type="domain" description="Histidine kinase" evidence="7">
    <location>
        <begin position="283"/>
        <end position="518"/>
    </location>
</feature>
<dbReference type="InterPro" id="IPR036097">
    <property type="entry name" value="HisK_dim/P_sf"/>
</dbReference>
<dbReference type="PANTHER" id="PTHR43047">
    <property type="entry name" value="TWO-COMPONENT HISTIDINE PROTEIN KINASE"/>
    <property type="match status" value="1"/>
</dbReference>
<dbReference type="InterPro" id="IPR004358">
    <property type="entry name" value="Sig_transdc_His_kin-like_C"/>
</dbReference>
<proteinExistence type="predicted"/>
<evidence type="ECO:0000256" key="3">
    <source>
        <dbReference type="ARBA" id="ARBA00022553"/>
    </source>
</evidence>
<sequence length="539" mass="57931">MTGGRLLVVGGPDRDPVQLAARIAPPGSSCAVLDPRRALEAGPFVLPESVVIPLFDLPGPEPLPSLLAAFDGQPAHIVFAADAGFAVPDGNVRLLRGLDAAGIAAVLDILAERDAETRRAEANMAWKQALLTGFSGLVAVCDPKRRMVFGNAPLAHRAGGDPAGLSCYAALHGRGEPCPWCPADEVLAGRTVSMEIQSPLDGRYFAVASAPLRLPGQPTCMLSLLIDVTDRNMALARLKSLNRDLERRVAQRTDSLARQSDALVEANARLRELDALKSGFLATVTHDLRTPLTSVMGFAKLTRREFVKEFMPFSEVSAALRRKGARIADNLRIIENEGARLTRLVNDFLDLSKIEAGRLDWNDRSVDPAEVARLAVEAVRGEYALNERLALVVDIPGPLPQVHLDPDRLVQVLVNLLTNAARHTHEGEVTLSARRLPTGRVELRVDDTGPGIEAGERERIFDKFYQAHQGDTQAIARRGTGLGLAICKHIVERYGGSIRAEGRIPHGTSFVVELPTASGRAQGGPTPAADRPGAEVLPS</sequence>
<keyword evidence="4" id="KW-0808">Transferase</keyword>
<organism evidence="8 9">
    <name type="scientific">Solidesulfovibrio aerotolerans</name>
    <dbReference type="NCBI Taxonomy" id="295255"/>
    <lineage>
        <taxon>Bacteria</taxon>
        <taxon>Pseudomonadati</taxon>
        <taxon>Thermodesulfobacteriota</taxon>
        <taxon>Desulfovibrionia</taxon>
        <taxon>Desulfovibrionales</taxon>
        <taxon>Desulfovibrionaceae</taxon>
        <taxon>Solidesulfovibrio</taxon>
    </lineage>
</organism>
<dbReference type="InterPro" id="IPR036890">
    <property type="entry name" value="HATPase_C_sf"/>
</dbReference>
<accession>A0A7C9IIQ4</accession>
<dbReference type="GO" id="GO:0000155">
    <property type="term" value="F:phosphorelay sensor kinase activity"/>
    <property type="evidence" value="ECO:0007669"/>
    <property type="project" value="InterPro"/>
</dbReference>
<dbReference type="Pfam" id="PF00512">
    <property type="entry name" value="HisKA"/>
    <property type="match status" value="1"/>
</dbReference>
<evidence type="ECO:0000256" key="2">
    <source>
        <dbReference type="ARBA" id="ARBA00012438"/>
    </source>
</evidence>
<keyword evidence="5 8" id="KW-0418">Kinase</keyword>
<dbReference type="InterPro" id="IPR003661">
    <property type="entry name" value="HisK_dim/P_dom"/>
</dbReference>
<evidence type="ECO:0000313" key="9">
    <source>
        <dbReference type="Proteomes" id="UP000482487"/>
    </source>
</evidence>
<dbReference type="Gene3D" id="3.30.565.10">
    <property type="entry name" value="Histidine kinase-like ATPase, C-terminal domain"/>
    <property type="match status" value="1"/>
</dbReference>
<dbReference type="Gene3D" id="1.10.287.130">
    <property type="match status" value="1"/>
</dbReference>
<dbReference type="SMART" id="SM00388">
    <property type="entry name" value="HisKA"/>
    <property type="match status" value="1"/>
</dbReference>
<dbReference type="Proteomes" id="UP000482487">
    <property type="component" value="Unassembled WGS sequence"/>
</dbReference>
<reference evidence="8 9" key="1">
    <citation type="submission" date="2020-01" db="EMBL/GenBank/DDBJ databases">
        <title>Genome sequence of Desulfovibrio aerotolerans DSM 16695(T).</title>
        <authorList>
            <person name="Karnachuk O."/>
            <person name="Avakyan M."/>
            <person name="Mardanov A."/>
            <person name="Kadnikov V."/>
            <person name="Ravin N."/>
        </authorList>
    </citation>
    <scope>NUCLEOTIDE SEQUENCE [LARGE SCALE GENOMIC DNA]</scope>
    <source>
        <strain evidence="8 9">DSM 16695</strain>
    </source>
</reference>